<organism evidence="1 2">
    <name type="scientific">Rubroshorea leprosula</name>
    <dbReference type="NCBI Taxonomy" id="152421"/>
    <lineage>
        <taxon>Eukaryota</taxon>
        <taxon>Viridiplantae</taxon>
        <taxon>Streptophyta</taxon>
        <taxon>Embryophyta</taxon>
        <taxon>Tracheophyta</taxon>
        <taxon>Spermatophyta</taxon>
        <taxon>Magnoliopsida</taxon>
        <taxon>eudicotyledons</taxon>
        <taxon>Gunneridae</taxon>
        <taxon>Pentapetalae</taxon>
        <taxon>rosids</taxon>
        <taxon>malvids</taxon>
        <taxon>Malvales</taxon>
        <taxon>Dipterocarpaceae</taxon>
        <taxon>Rubroshorea</taxon>
    </lineage>
</organism>
<dbReference type="AlphaFoldDB" id="A0AAV5M048"/>
<comment type="caution">
    <text evidence="1">The sequence shown here is derived from an EMBL/GenBank/DDBJ whole genome shotgun (WGS) entry which is preliminary data.</text>
</comment>
<protein>
    <submittedName>
        <fullName evidence="1">Uncharacterized protein</fullName>
    </submittedName>
</protein>
<accession>A0AAV5M048</accession>
<gene>
    <name evidence="1" type="ORF">SLEP1_g50233</name>
</gene>
<dbReference type="Proteomes" id="UP001054252">
    <property type="component" value="Unassembled WGS sequence"/>
</dbReference>
<evidence type="ECO:0000313" key="1">
    <source>
        <dbReference type="EMBL" id="GKV42870.1"/>
    </source>
</evidence>
<evidence type="ECO:0000313" key="2">
    <source>
        <dbReference type="Proteomes" id="UP001054252"/>
    </source>
</evidence>
<name>A0AAV5M048_9ROSI</name>
<sequence length="92" mass="10156">MRSSKENRQKFKERLTWKNSRSSPAITEAPICKFEISPDLLSFCPPAAGIAGVNTSFSCGPVEAPCNSSRRHLFIPPAPALLVEHFWSLIAL</sequence>
<keyword evidence="2" id="KW-1185">Reference proteome</keyword>
<dbReference type="EMBL" id="BPVZ01000162">
    <property type="protein sequence ID" value="GKV42870.1"/>
    <property type="molecule type" value="Genomic_DNA"/>
</dbReference>
<proteinExistence type="predicted"/>
<reference evidence="1 2" key="1">
    <citation type="journal article" date="2021" name="Commun. Biol.">
        <title>The genome of Shorea leprosula (Dipterocarpaceae) highlights the ecological relevance of drought in aseasonal tropical rainforests.</title>
        <authorList>
            <person name="Ng K.K.S."/>
            <person name="Kobayashi M.J."/>
            <person name="Fawcett J.A."/>
            <person name="Hatakeyama M."/>
            <person name="Paape T."/>
            <person name="Ng C.H."/>
            <person name="Ang C.C."/>
            <person name="Tnah L.H."/>
            <person name="Lee C.T."/>
            <person name="Nishiyama T."/>
            <person name="Sese J."/>
            <person name="O'Brien M.J."/>
            <person name="Copetti D."/>
            <person name="Mohd Noor M.I."/>
            <person name="Ong R.C."/>
            <person name="Putra M."/>
            <person name="Sireger I.Z."/>
            <person name="Indrioko S."/>
            <person name="Kosugi Y."/>
            <person name="Izuno A."/>
            <person name="Isagi Y."/>
            <person name="Lee S.L."/>
            <person name="Shimizu K.K."/>
        </authorList>
    </citation>
    <scope>NUCLEOTIDE SEQUENCE [LARGE SCALE GENOMIC DNA]</scope>
    <source>
        <strain evidence="1">214</strain>
    </source>
</reference>